<dbReference type="Proteomes" id="UP001175226">
    <property type="component" value="Unassembled WGS sequence"/>
</dbReference>
<comment type="caution">
    <text evidence="1">The sequence shown here is derived from an EMBL/GenBank/DDBJ whole genome shotgun (WGS) entry which is preliminary data.</text>
</comment>
<keyword evidence="2" id="KW-1185">Reference proteome</keyword>
<reference evidence="1" key="1">
    <citation type="submission" date="2023-06" db="EMBL/GenBank/DDBJ databases">
        <authorList>
            <consortium name="Lawrence Berkeley National Laboratory"/>
            <person name="Ahrendt S."/>
            <person name="Sahu N."/>
            <person name="Indic B."/>
            <person name="Wong-Bajracharya J."/>
            <person name="Merenyi Z."/>
            <person name="Ke H.-M."/>
            <person name="Monk M."/>
            <person name="Kocsube S."/>
            <person name="Drula E."/>
            <person name="Lipzen A."/>
            <person name="Balint B."/>
            <person name="Henrissat B."/>
            <person name="Andreopoulos B."/>
            <person name="Martin F.M."/>
            <person name="Harder C.B."/>
            <person name="Rigling D."/>
            <person name="Ford K.L."/>
            <person name="Foster G.D."/>
            <person name="Pangilinan J."/>
            <person name="Papanicolaou A."/>
            <person name="Barry K."/>
            <person name="LaButti K."/>
            <person name="Viragh M."/>
            <person name="Koriabine M."/>
            <person name="Yan M."/>
            <person name="Riley R."/>
            <person name="Champramary S."/>
            <person name="Plett K.L."/>
            <person name="Tsai I.J."/>
            <person name="Slot J."/>
            <person name="Sipos G."/>
            <person name="Plett J."/>
            <person name="Nagy L.G."/>
            <person name="Grigoriev I.V."/>
        </authorList>
    </citation>
    <scope>NUCLEOTIDE SEQUENCE</scope>
    <source>
        <strain evidence="1">FPL87.14</strain>
    </source>
</reference>
<organism evidence="1 2">
    <name type="scientific">Armillaria borealis</name>
    <dbReference type="NCBI Taxonomy" id="47425"/>
    <lineage>
        <taxon>Eukaryota</taxon>
        <taxon>Fungi</taxon>
        <taxon>Dikarya</taxon>
        <taxon>Basidiomycota</taxon>
        <taxon>Agaricomycotina</taxon>
        <taxon>Agaricomycetes</taxon>
        <taxon>Agaricomycetidae</taxon>
        <taxon>Agaricales</taxon>
        <taxon>Marasmiineae</taxon>
        <taxon>Physalacriaceae</taxon>
        <taxon>Armillaria</taxon>
    </lineage>
</organism>
<feature type="non-terminal residue" evidence="1">
    <location>
        <position position="94"/>
    </location>
</feature>
<evidence type="ECO:0000313" key="1">
    <source>
        <dbReference type="EMBL" id="KAK0445258.1"/>
    </source>
</evidence>
<accession>A0AA39JRI2</accession>
<dbReference type="EMBL" id="JAUEPT010000017">
    <property type="protein sequence ID" value="KAK0445258.1"/>
    <property type="molecule type" value="Genomic_DNA"/>
</dbReference>
<feature type="non-terminal residue" evidence="1">
    <location>
        <position position="1"/>
    </location>
</feature>
<proteinExistence type="predicted"/>
<evidence type="ECO:0000313" key="2">
    <source>
        <dbReference type="Proteomes" id="UP001175226"/>
    </source>
</evidence>
<gene>
    <name evidence="1" type="ORF">EV421DRAFT_1682398</name>
</gene>
<dbReference type="AlphaFoldDB" id="A0AA39JRI2"/>
<name>A0AA39JRI2_9AGAR</name>
<protein>
    <submittedName>
        <fullName evidence="1">Uncharacterized protein</fullName>
    </submittedName>
</protein>
<sequence length="94" mass="10233">GSASNTATSSDRIYRTSVPFFDHDSIVVKPFEEESAVGSTTELSAMLLDVVLKTHARASSRPKHESQGAVPKFKKKISRITEVEKEQGTSPLSL</sequence>